<dbReference type="Proteomes" id="UP000735302">
    <property type="component" value="Unassembled WGS sequence"/>
</dbReference>
<protein>
    <submittedName>
        <fullName evidence="1">Uncharacterized protein</fullName>
    </submittedName>
</protein>
<proteinExistence type="predicted"/>
<reference evidence="1 2" key="1">
    <citation type="journal article" date="2021" name="Elife">
        <title>Chloroplast acquisition without the gene transfer in kleptoplastic sea slugs, Plakobranchus ocellatus.</title>
        <authorList>
            <person name="Maeda T."/>
            <person name="Takahashi S."/>
            <person name="Yoshida T."/>
            <person name="Shimamura S."/>
            <person name="Takaki Y."/>
            <person name="Nagai Y."/>
            <person name="Toyoda A."/>
            <person name="Suzuki Y."/>
            <person name="Arimoto A."/>
            <person name="Ishii H."/>
            <person name="Satoh N."/>
            <person name="Nishiyama T."/>
            <person name="Hasebe M."/>
            <person name="Maruyama T."/>
            <person name="Minagawa J."/>
            <person name="Obokata J."/>
            <person name="Shigenobu S."/>
        </authorList>
    </citation>
    <scope>NUCLEOTIDE SEQUENCE [LARGE SCALE GENOMIC DNA]</scope>
</reference>
<evidence type="ECO:0000313" key="2">
    <source>
        <dbReference type="Proteomes" id="UP000735302"/>
    </source>
</evidence>
<organism evidence="1 2">
    <name type="scientific">Plakobranchus ocellatus</name>
    <dbReference type="NCBI Taxonomy" id="259542"/>
    <lineage>
        <taxon>Eukaryota</taxon>
        <taxon>Metazoa</taxon>
        <taxon>Spiralia</taxon>
        <taxon>Lophotrochozoa</taxon>
        <taxon>Mollusca</taxon>
        <taxon>Gastropoda</taxon>
        <taxon>Heterobranchia</taxon>
        <taxon>Euthyneura</taxon>
        <taxon>Panpulmonata</taxon>
        <taxon>Sacoglossa</taxon>
        <taxon>Placobranchoidea</taxon>
        <taxon>Plakobranchidae</taxon>
        <taxon>Plakobranchus</taxon>
    </lineage>
</organism>
<name>A0AAV3Y0M9_9GAST</name>
<accession>A0AAV3Y0M9</accession>
<evidence type="ECO:0000313" key="1">
    <source>
        <dbReference type="EMBL" id="GFN75666.1"/>
    </source>
</evidence>
<dbReference type="EMBL" id="BLXT01000290">
    <property type="protein sequence ID" value="GFN75666.1"/>
    <property type="molecule type" value="Genomic_DNA"/>
</dbReference>
<keyword evidence="2" id="KW-1185">Reference proteome</keyword>
<gene>
    <name evidence="1" type="ORF">PoB_000217200</name>
</gene>
<sequence>MMVMMAVVYNIRIQEAVIVEVVTVKPGIDQYNLPHRIVCRQIAQIARTVSSAYTDAIGRMTTCVRACSLDNMSSEEKLALAAIAISVVVKKRRRRSRREWVKQWLLKRPKQSHTTLLEELRLYPALLL</sequence>
<comment type="caution">
    <text evidence="1">The sequence shown here is derived from an EMBL/GenBank/DDBJ whole genome shotgun (WGS) entry which is preliminary data.</text>
</comment>
<dbReference type="AlphaFoldDB" id="A0AAV3Y0M9"/>